<evidence type="ECO:0000256" key="1">
    <source>
        <dbReference type="SAM" id="MobiDB-lite"/>
    </source>
</evidence>
<dbReference type="SUPFAM" id="SSF48452">
    <property type="entry name" value="TPR-like"/>
    <property type="match status" value="1"/>
</dbReference>
<dbReference type="PANTHER" id="PTHR47868:SF2">
    <property type="entry name" value="OS05G0457700 PROTEIN"/>
    <property type="match status" value="1"/>
</dbReference>
<dbReference type="Gene3D" id="1.25.40.10">
    <property type="entry name" value="Tetratricopeptide repeat domain"/>
    <property type="match status" value="1"/>
</dbReference>
<proteinExistence type="predicted"/>
<dbReference type="EMBL" id="HBIP01002072">
    <property type="protein sequence ID" value="CAE0485839.1"/>
    <property type="molecule type" value="Transcribed_RNA"/>
</dbReference>
<dbReference type="InterPro" id="IPR011990">
    <property type="entry name" value="TPR-like_helical_dom_sf"/>
</dbReference>
<dbReference type="GO" id="GO:0005739">
    <property type="term" value="C:mitochondrion"/>
    <property type="evidence" value="ECO:0007669"/>
    <property type="project" value="TreeGrafter"/>
</dbReference>
<dbReference type="AlphaFoldDB" id="A0A7S3QKW8"/>
<accession>A0A7S3QKW8</accession>
<organism evidence="2">
    <name type="scientific">Dunaliella tertiolecta</name>
    <name type="common">Green alga</name>
    <dbReference type="NCBI Taxonomy" id="3047"/>
    <lineage>
        <taxon>Eukaryota</taxon>
        <taxon>Viridiplantae</taxon>
        <taxon>Chlorophyta</taxon>
        <taxon>core chlorophytes</taxon>
        <taxon>Chlorophyceae</taxon>
        <taxon>CS clade</taxon>
        <taxon>Chlamydomonadales</taxon>
        <taxon>Dunaliellaceae</taxon>
        <taxon>Dunaliella</taxon>
    </lineage>
</organism>
<gene>
    <name evidence="2" type="ORF">DTER00134_LOCUS878</name>
</gene>
<protein>
    <submittedName>
        <fullName evidence="2">Uncharacterized protein</fullName>
    </submittedName>
</protein>
<dbReference type="Pfam" id="PF13424">
    <property type="entry name" value="TPR_12"/>
    <property type="match status" value="1"/>
</dbReference>
<evidence type="ECO:0000313" key="2">
    <source>
        <dbReference type="EMBL" id="CAE0485839.1"/>
    </source>
</evidence>
<feature type="compositionally biased region" description="Low complexity" evidence="1">
    <location>
        <begin position="180"/>
        <end position="198"/>
    </location>
</feature>
<dbReference type="PANTHER" id="PTHR47868">
    <property type="entry name" value="OS05G0457700 PROTEIN"/>
    <property type="match status" value="1"/>
</dbReference>
<name>A0A7S3QKW8_DUNTE</name>
<reference evidence="2" key="1">
    <citation type="submission" date="2021-01" db="EMBL/GenBank/DDBJ databases">
        <authorList>
            <person name="Corre E."/>
            <person name="Pelletier E."/>
            <person name="Niang G."/>
            <person name="Scheremetjew M."/>
            <person name="Finn R."/>
            <person name="Kale V."/>
            <person name="Holt S."/>
            <person name="Cochrane G."/>
            <person name="Meng A."/>
            <person name="Brown T."/>
            <person name="Cohen L."/>
        </authorList>
    </citation>
    <scope>NUCLEOTIDE SEQUENCE</scope>
    <source>
        <strain evidence="2">CCMP1320</strain>
    </source>
</reference>
<feature type="region of interest" description="Disordered" evidence="1">
    <location>
        <begin position="176"/>
        <end position="207"/>
    </location>
</feature>
<sequence>MLHKAPNLLSRFLGAPFPNGIRHSSSAPPSVTDQMIQYVNRECKGRHDQAIDVLRSGLGMFPEKQGIDFARLMAMTASIETDRSNWGEALSCSQLATSALTGAHVSADPMTAPTLLNCGSMMLRGFLAQGQDAEAKAAADSTAEALAGLGPPSGATRAASLGLRLASRHAAGDWEPASKLAEQLADASSQQSLSTAQQRGGPPLGLPQSFAALGQWHAAQRGAGPEAEAEAQAAFSQGVQPWHSVSLKGMEDAEARAACFVGQAGLAIRASQWEQAEECLGQALQVAEGISTDTHPRVVPILTQLGYVYSRSARVTFAEGLYRECAKILKLDVSRSTTWSLQPSPLHPNLVAMLAWRFHQLLAVMPNRGNEASSWEQLAQAMWAKTGAYGSEDSLSTTFGGAKHLSGQDHAGAGTVVALQLRRGLSVHFGMGV</sequence>